<sequence length="491" mass="55045">MSHFKAKSQVGTEQVLTPQDIDFGVGLLNYNPNSRLEDYHVIHHKTPSPHHELKLSTLDVSMAKNWMPFSYAFENINANPEFMNPILLMDSLSKTLDLMPAFSGRIEMEGGSPYDFFRPLGSMKLKLNNKGAWFCTEKLNFSFSEIRDKHFGKSIIPSECSFNTFMKAAILARDGLSDVPVLAIKALYFPCGSVILTAHISHLIADGRSMYEFIKLWSQVAMKRTTSPLNDCRHFGDAKELLSQEKSEQVKADFCAMSPYIPSSANVKPCCFSIHIDKLEKLKQQVNASFADGEWVSTNDIVCAMINRMVIRARKLDPDSYFSAGRTVDLRSRMGLESTAFGNYVGIHMGEKLQVRDVLNQTLAQTALTLRKFLNNYTPKKITQLIQNYSSVPPDAIPFQLAGTKCDVDFIVTSLVRFDPSQVNFDNSPGIFFSGSYYLEGGLSLNPIYRFHLSGVAVIADAHAEAFLNDSEAQEFGFLAEPMPFNLYSTN</sequence>
<reference evidence="1" key="1">
    <citation type="submission" date="2022-04" db="EMBL/GenBank/DDBJ databases">
        <title>Genome of the entomopathogenic fungus Entomophthora muscae.</title>
        <authorList>
            <person name="Elya C."/>
            <person name="Lovett B.R."/>
            <person name="Lee E."/>
            <person name="Macias A.M."/>
            <person name="Hajek A.E."/>
            <person name="De Bivort B.L."/>
            <person name="Kasson M.T."/>
            <person name="De Fine Licht H.H."/>
            <person name="Stajich J.E."/>
        </authorList>
    </citation>
    <scope>NUCLEOTIDE SEQUENCE</scope>
    <source>
        <strain evidence="1">Berkeley</strain>
    </source>
</reference>
<dbReference type="EMBL" id="QTSX02000744">
    <property type="protein sequence ID" value="KAJ9085793.1"/>
    <property type="molecule type" value="Genomic_DNA"/>
</dbReference>
<proteinExistence type="predicted"/>
<organism evidence="1 2">
    <name type="scientific">Entomophthora muscae</name>
    <dbReference type="NCBI Taxonomy" id="34485"/>
    <lineage>
        <taxon>Eukaryota</taxon>
        <taxon>Fungi</taxon>
        <taxon>Fungi incertae sedis</taxon>
        <taxon>Zoopagomycota</taxon>
        <taxon>Entomophthoromycotina</taxon>
        <taxon>Entomophthoromycetes</taxon>
        <taxon>Entomophthorales</taxon>
        <taxon>Entomophthoraceae</taxon>
        <taxon>Entomophthora</taxon>
    </lineage>
</organism>
<name>A0ACC2UFI6_9FUNG</name>
<evidence type="ECO:0000313" key="1">
    <source>
        <dbReference type="EMBL" id="KAJ9085793.1"/>
    </source>
</evidence>
<dbReference type="Proteomes" id="UP001165960">
    <property type="component" value="Unassembled WGS sequence"/>
</dbReference>
<accession>A0ACC2UFI6</accession>
<gene>
    <name evidence="1" type="ORF">DSO57_1010345</name>
</gene>
<evidence type="ECO:0000313" key="2">
    <source>
        <dbReference type="Proteomes" id="UP001165960"/>
    </source>
</evidence>
<keyword evidence="2" id="KW-1185">Reference proteome</keyword>
<comment type="caution">
    <text evidence="1">The sequence shown here is derived from an EMBL/GenBank/DDBJ whole genome shotgun (WGS) entry which is preliminary data.</text>
</comment>
<protein>
    <submittedName>
        <fullName evidence="1">Uncharacterized protein</fullName>
    </submittedName>
</protein>